<evidence type="ECO:0000256" key="1">
    <source>
        <dbReference type="ARBA" id="ARBA00003747"/>
    </source>
</evidence>
<keyword evidence="19" id="KW-1185">Reference proteome</keyword>
<evidence type="ECO:0000259" key="17">
    <source>
        <dbReference type="PROSITE" id="PS50011"/>
    </source>
</evidence>
<dbReference type="GO" id="GO:0034045">
    <property type="term" value="C:phagophore assembly site membrane"/>
    <property type="evidence" value="ECO:0007669"/>
    <property type="project" value="UniProtKB-SubCell"/>
</dbReference>
<accession>A0A8H3FZN0</accession>
<dbReference type="InterPro" id="IPR045269">
    <property type="entry name" value="Atg1-like"/>
</dbReference>
<keyword evidence="10" id="KW-0418">Kinase</keyword>
<protein>
    <recommendedName>
        <fullName evidence="6">EKC/KEOPS complex subunit BUD32</fullName>
        <ecNumber evidence="4">2.7.11.1</ecNumber>
    </recommendedName>
    <alternativeName>
        <fullName evidence="13 14">Atypical Serine/threonine protein kinase BUD32</fullName>
    </alternativeName>
    <alternativeName>
        <fullName evidence="12">Autophagy-related protein 1</fullName>
    </alternativeName>
    <alternativeName>
        <fullName evidence="5">EKC/KEOPS complex subunit bud32</fullName>
    </alternativeName>
</protein>
<comment type="caution">
    <text evidence="18">The sequence shown here is derived from an EMBL/GenBank/DDBJ whole genome shotgun (WGS) entry which is preliminary data.</text>
</comment>
<dbReference type="GO" id="GO:0005776">
    <property type="term" value="C:autophagosome"/>
    <property type="evidence" value="ECO:0007669"/>
    <property type="project" value="TreeGrafter"/>
</dbReference>
<dbReference type="GO" id="GO:0005524">
    <property type="term" value="F:ATP binding"/>
    <property type="evidence" value="ECO:0007669"/>
    <property type="project" value="UniProtKB-KW"/>
</dbReference>
<keyword evidence="7" id="KW-0723">Serine/threonine-protein kinase</keyword>
<dbReference type="PROSITE" id="PS00109">
    <property type="entry name" value="PROTEIN_KINASE_TYR"/>
    <property type="match status" value="1"/>
</dbReference>
<evidence type="ECO:0000256" key="8">
    <source>
        <dbReference type="ARBA" id="ARBA00022679"/>
    </source>
</evidence>
<proteinExistence type="predicted"/>
<dbReference type="OrthoDB" id="5979581at2759"/>
<evidence type="ECO:0000256" key="7">
    <source>
        <dbReference type="ARBA" id="ARBA00022527"/>
    </source>
</evidence>
<dbReference type="PANTHER" id="PTHR24348:SF22">
    <property type="entry name" value="NON-SPECIFIC SERINE_THREONINE PROTEIN KINASE"/>
    <property type="match status" value="1"/>
</dbReference>
<keyword evidence="9" id="KW-0547">Nucleotide-binding</keyword>
<evidence type="ECO:0000313" key="18">
    <source>
        <dbReference type="EMBL" id="CAF9933045.1"/>
    </source>
</evidence>
<comment type="catalytic activity">
    <reaction evidence="16">
        <text>L-seryl-[protein] + ATP = O-phospho-L-seryl-[protein] + ADP + H(+)</text>
        <dbReference type="Rhea" id="RHEA:17989"/>
        <dbReference type="Rhea" id="RHEA-COMP:9863"/>
        <dbReference type="Rhea" id="RHEA-COMP:11604"/>
        <dbReference type="ChEBI" id="CHEBI:15378"/>
        <dbReference type="ChEBI" id="CHEBI:29999"/>
        <dbReference type="ChEBI" id="CHEBI:30616"/>
        <dbReference type="ChEBI" id="CHEBI:83421"/>
        <dbReference type="ChEBI" id="CHEBI:456216"/>
        <dbReference type="EC" id="2.7.11.1"/>
    </reaction>
</comment>
<dbReference type="CDD" id="cd00180">
    <property type="entry name" value="PKc"/>
    <property type="match status" value="1"/>
</dbReference>
<evidence type="ECO:0000256" key="14">
    <source>
        <dbReference type="ARBA" id="ARBA00033194"/>
    </source>
</evidence>
<feature type="domain" description="Protein kinase" evidence="17">
    <location>
        <begin position="80"/>
        <end position="342"/>
    </location>
</feature>
<sequence length="418" mass="47614">MAVHPAVKIKRGSVFQHVNEVCLPFMENIISIGGLEYCLRYTIKDGKSYVAKREEMLGRKPILLRHYTFPRDSDRLIGNSVIHRSFAHGGFGWLSTGIHSISGEPVAIKEVKLKRGGNHEEVTREAQFSLLFKKEINGILQTVETLCEHGSELPCGLEPETYYITTRLACSDFLEAKWEKVSEDERLAIFKDTLEGVGFLHRSGYIHRDITSRNLLVMSRAPDPIYSVVSDFGKMIQAVSSSEKGIGPAYTCAPEVWYSPHYTNAIDIWSLAFAWLATYPPGIPTRQRINEETHAQIVKKVGDLRQAGTICEDFANLLLKMLSWSAGTRISASEALESPVWLKCATVKESDKPKEDVLPNIDNRSSQWLRHAQRVSRIDRKVQAYLCNGLLKRYYLRHMTEKSKRRRRMKRNQRSSTI</sequence>
<evidence type="ECO:0000256" key="6">
    <source>
        <dbReference type="ARBA" id="ARBA00019973"/>
    </source>
</evidence>
<keyword evidence="11" id="KW-0067">ATP-binding</keyword>
<dbReference type="SUPFAM" id="SSF56112">
    <property type="entry name" value="Protein kinase-like (PK-like)"/>
    <property type="match status" value="1"/>
</dbReference>
<evidence type="ECO:0000256" key="4">
    <source>
        <dbReference type="ARBA" id="ARBA00012513"/>
    </source>
</evidence>
<dbReference type="Gene3D" id="1.10.510.10">
    <property type="entry name" value="Transferase(Phosphotransferase) domain 1"/>
    <property type="match status" value="1"/>
</dbReference>
<dbReference type="InterPro" id="IPR011009">
    <property type="entry name" value="Kinase-like_dom_sf"/>
</dbReference>
<comment type="catalytic activity">
    <reaction evidence="15">
        <text>L-threonyl-[protein] + ATP = O-phospho-L-threonyl-[protein] + ADP + H(+)</text>
        <dbReference type="Rhea" id="RHEA:46608"/>
        <dbReference type="Rhea" id="RHEA-COMP:11060"/>
        <dbReference type="Rhea" id="RHEA-COMP:11605"/>
        <dbReference type="ChEBI" id="CHEBI:15378"/>
        <dbReference type="ChEBI" id="CHEBI:30013"/>
        <dbReference type="ChEBI" id="CHEBI:30616"/>
        <dbReference type="ChEBI" id="CHEBI:61977"/>
        <dbReference type="ChEBI" id="CHEBI:456216"/>
        <dbReference type="EC" id="2.7.11.1"/>
    </reaction>
</comment>
<dbReference type="Proteomes" id="UP000664169">
    <property type="component" value="Unassembled WGS sequence"/>
</dbReference>
<dbReference type="GO" id="GO:0010506">
    <property type="term" value="P:regulation of autophagy"/>
    <property type="evidence" value="ECO:0007669"/>
    <property type="project" value="InterPro"/>
</dbReference>
<organism evidence="18 19">
    <name type="scientific">Gomphillus americanus</name>
    <dbReference type="NCBI Taxonomy" id="1940652"/>
    <lineage>
        <taxon>Eukaryota</taxon>
        <taxon>Fungi</taxon>
        <taxon>Dikarya</taxon>
        <taxon>Ascomycota</taxon>
        <taxon>Pezizomycotina</taxon>
        <taxon>Lecanoromycetes</taxon>
        <taxon>OSLEUM clade</taxon>
        <taxon>Ostropomycetidae</taxon>
        <taxon>Ostropales</taxon>
        <taxon>Graphidaceae</taxon>
        <taxon>Gomphilloideae</taxon>
        <taxon>Gomphillus</taxon>
    </lineage>
</organism>
<comment type="subunit">
    <text evidence="3">Component of the EKC/KEOPS complex composed of at least BUD32, CGI121, GON7, KAE1 and PCC1; the whole complex dimerizes.</text>
</comment>
<evidence type="ECO:0000256" key="16">
    <source>
        <dbReference type="ARBA" id="ARBA00048679"/>
    </source>
</evidence>
<dbReference type="GO" id="GO:0000045">
    <property type="term" value="P:autophagosome assembly"/>
    <property type="evidence" value="ECO:0007669"/>
    <property type="project" value="TreeGrafter"/>
</dbReference>
<evidence type="ECO:0000256" key="10">
    <source>
        <dbReference type="ARBA" id="ARBA00022777"/>
    </source>
</evidence>
<evidence type="ECO:0000256" key="3">
    <source>
        <dbReference type="ARBA" id="ARBA00011534"/>
    </source>
</evidence>
<evidence type="ECO:0000256" key="9">
    <source>
        <dbReference type="ARBA" id="ARBA00022741"/>
    </source>
</evidence>
<evidence type="ECO:0000256" key="15">
    <source>
        <dbReference type="ARBA" id="ARBA00047899"/>
    </source>
</evidence>
<dbReference type="InterPro" id="IPR000719">
    <property type="entry name" value="Prot_kinase_dom"/>
</dbReference>
<reference evidence="18" key="1">
    <citation type="submission" date="2021-03" db="EMBL/GenBank/DDBJ databases">
        <authorList>
            <person name="Tagirdzhanova G."/>
        </authorList>
    </citation>
    <scope>NUCLEOTIDE SEQUENCE</scope>
</reference>
<comment type="subcellular location">
    <subcellularLocation>
        <location evidence="2">Preautophagosomal structure membrane</location>
        <topology evidence="2">Peripheral membrane protein</topology>
    </subcellularLocation>
</comment>
<dbReference type="EC" id="2.7.11.1" evidence="4"/>
<evidence type="ECO:0000256" key="11">
    <source>
        <dbReference type="ARBA" id="ARBA00022840"/>
    </source>
</evidence>
<evidence type="ECO:0000256" key="13">
    <source>
        <dbReference type="ARBA" id="ARBA00030980"/>
    </source>
</evidence>
<dbReference type="AlphaFoldDB" id="A0A8H3FZN0"/>
<name>A0A8H3FZN0_9LECA</name>
<dbReference type="PROSITE" id="PS50011">
    <property type="entry name" value="PROTEIN_KINASE_DOM"/>
    <property type="match status" value="1"/>
</dbReference>
<evidence type="ECO:0000256" key="2">
    <source>
        <dbReference type="ARBA" id="ARBA00004623"/>
    </source>
</evidence>
<gene>
    <name evidence="18" type="ORF">GOMPHAMPRED_007134</name>
</gene>
<evidence type="ECO:0000256" key="12">
    <source>
        <dbReference type="ARBA" id="ARBA00030237"/>
    </source>
</evidence>
<keyword evidence="8" id="KW-0808">Transferase</keyword>
<comment type="function">
    <text evidence="1">Component of the EKC/KEOPS complex that is required for the formation of a threonylcarbamoyl group on adenosine at position 37 (t(6)A37) in tRNAs that read codons beginning with adenine. The complex is probably involved in the transfer of the threonylcarbamoyl moiety of threonylcarbamoyl-AMP (TC-AMP) to the N6 group of A37. BUD32 has ATPase activity in the context of the EKC/KEOPS complex and likely plays a supporting role to the catalytic subunit KAE1. The EKC/KEOPS complex also promotes both telomere uncapping and telomere elongation. The complex is required for efficient recruitment of transcriptional coactivators.</text>
</comment>
<dbReference type="PANTHER" id="PTHR24348">
    <property type="entry name" value="SERINE/THREONINE-PROTEIN KINASE UNC-51-RELATED"/>
    <property type="match status" value="1"/>
</dbReference>
<dbReference type="EMBL" id="CAJPDQ010000051">
    <property type="protein sequence ID" value="CAF9933045.1"/>
    <property type="molecule type" value="Genomic_DNA"/>
</dbReference>
<dbReference type="GO" id="GO:0004674">
    <property type="term" value="F:protein serine/threonine kinase activity"/>
    <property type="evidence" value="ECO:0007669"/>
    <property type="project" value="UniProtKB-KW"/>
</dbReference>
<dbReference type="InterPro" id="IPR008266">
    <property type="entry name" value="Tyr_kinase_AS"/>
</dbReference>
<dbReference type="GO" id="GO:0005829">
    <property type="term" value="C:cytosol"/>
    <property type="evidence" value="ECO:0007669"/>
    <property type="project" value="TreeGrafter"/>
</dbReference>
<dbReference type="Pfam" id="PF00069">
    <property type="entry name" value="Pkinase"/>
    <property type="match status" value="1"/>
</dbReference>
<evidence type="ECO:0000313" key="19">
    <source>
        <dbReference type="Proteomes" id="UP000664169"/>
    </source>
</evidence>
<evidence type="ECO:0000256" key="5">
    <source>
        <dbReference type="ARBA" id="ARBA00013948"/>
    </source>
</evidence>